<dbReference type="Proteomes" id="UP000053791">
    <property type="component" value="Unassembled WGS sequence"/>
</dbReference>
<evidence type="ECO:0000256" key="4">
    <source>
        <dbReference type="ARBA" id="ARBA00016244"/>
    </source>
</evidence>
<evidence type="ECO:0000313" key="11">
    <source>
        <dbReference type="EMBL" id="KUJ77975.1"/>
    </source>
</evidence>
<name>A0A0X3TQE3_9RHOB</name>
<evidence type="ECO:0000259" key="9">
    <source>
        <dbReference type="Pfam" id="PF06429"/>
    </source>
</evidence>
<keyword evidence="6" id="KW-0975">Bacterial flagellum</keyword>
<dbReference type="InterPro" id="IPR002371">
    <property type="entry name" value="FlgK"/>
</dbReference>
<feature type="domain" description="Flagellar basal body rod protein N-terminal" evidence="8">
    <location>
        <begin position="7"/>
        <end position="36"/>
    </location>
</feature>
<feature type="domain" description="Flagellar basal-body/hook protein C-terminal" evidence="9">
    <location>
        <begin position="446"/>
        <end position="483"/>
    </location>
</feature>
<dbReference type="GO" id="GO:0005576">
    <property type="term" value="C:extracellular region"/>
    <property type="evidence" value="ECO:0007669"/>
    <property type="project" value="UniProtKB-SubCell"/>
</dbReference>
<dbReference type="PANTHER" id="PTHR30033">
    <property type="entry name" value="FLAGELLAR HOOK-ASSOCIATED PROTEIN 1"/>
    <property type="match status" value="1"/>
</dbReference>
<dbReference type="Pfam" id="PF00460">
    <property type="entry name" value="Flg_bb_rod"/>
    <property type="match status" value="1"/>
</dbReference>
<evidence type="ECO:0000259" key="8">
    <source>
        <dbReference type="Pfam" id="PF00460"/>
    </source>
</evidence>
<feature type="domain" description="Flagellar hook-associated protein FlgK helical" evidence="10">
    <location>
        <begin position="101"/>
        <end position="312"/>
    </location>
</feature>
<evidence type="ECO:0000313" key="12">
    <source>
        <dbReference type="Proteomes" id="UP000053791"/>
    </source>
</evidence>
<dbReference type="SUPFAM" id="SSF64518">
    <property type="entry name" value="Phase 1 flagellin"/>
    <property type="match status" value="1"/>
</dbReference>
<reference evidence="11 12" key="1">
    <citation type="submission" date="2015-12" db="EMBL/GenBank/DDBJ databases">
        <authorList>
            <person name="Shamseldin A."/>
            <person name="Moawad H."/>
            <person name="Abd El-Rahim W.M."/>
            <person name="Sadowsky M.J."/>
        </authorList>
    </citation>
    <scope>NUCLEOTIDE SEQUENCE [LARGE SCALE GENOMIC DNA]</scope>
    <source>
        <strain evidence="11 12">ZGT118</strain>
    </source>
</reference>
<dbReference type="InterPro" id="IPR010930">
    <property type="entry name" value="Flg_bb/hook_C_dom"/>
</dbReference>
<keyword evidence="12" id="KW-1185">Reference proteome</keyword>
<proteinExistence type="inferred from homology"/>
<keyword evidence="11" id="KW-0969">Cilium</keyword>
<keyword evidence="5" id="KW-0964">Secreted</keyword>
<feature type="region of interest" description="Disordered" evidence="7">
    <location>
        <begin position="313"/>
        <end position="338"/>
    </location>
</feature>
<dbReference type="PANTHER" id="PTHR30033:SF1">
    <property type="entry name" value="FLAGELLAR HOOK-ASSOCIATED PROTEIN 1"/>
    <property type="match status" value="1"/>
</dbReference>
<organism evidence="11 12">
    <name type="scientific">Ruegeria marisrubri</name>
    <dbReference type="NCBI Taxonomy" id="1685379"/>
    <lineage>
        <taxon>Bacteria</taxon>
        <taxon>Pseudomonadati</taxon>
        <taxon>Pseudomonadota</taxon>
        <taxon>Alphaproteobacteria</taxon>
        <taxon>Rhodobacterales</taxon>
        <taxon>Roseobacteraceae</taxon>
        <taxon>Ruegeria</taxon>
    </lineage>
</organism>
<dbReference type="GO" id="GO:0009424">
    <property type="term" value="C:bacterial-type flagellum hook"/>
    <property type="evidence" value="ECO:0007669"/>
    <property type="project" value="InterPro"/>
</dbReference>
<dbReference type="GO" id="GO:0005198">
    <property type="term" value="F:structural molecule activity"/>
    <property type="evidence" value="ECO:0007669"/>
    <property type="project" value="InterPro"/>
</dbReference>
<dbReference type="NCBIfam" id="TIGR02492">
    <property type="entry name" value="flgK_ends"/>
    <property type="match status" value="1"/>
</dbReference>
<feature type="compositionally biased region" description="Polar residues" evidence="7">
    <location>
        <begin position="329"/>
        <end position="338"/>
    </location>
</feature>
<keyword evidence="11" id="KW-0282">Flagellum</keyword>
<dbReference type="InterPro" id="IPR001444">
    <property type="entry name" value="Flag_bb_rod_N"/>
</dbReference>
<accession>A0A0X3TQE3</accession>
<dbReference type="STRING" id="1685379.AVO45_08365"/>
<dbReference type="RefSeq" id="WP_068347040.1">
    <property type="nucleotide sequence ID" value="NZ_LQBQ01000023.1"/>
</dbReference>
<keyword evidence="11" id="KW-0966">Cell projection</keyword>
<gene>
    <name evidence="11" type="ORF">AVO45_08365</name>
</gene>
<comment type="caution">
    <text evidence="11">The sequence shown here is derived from an EMBL/GenBank/DDBJ whole genome shotgun (WGS) entry which is preliminary data.</text>
</comment>
<comment type="subcellular location">
    <subcellularLocation>
        <location evidence="1">Bacterial flagellum basal body</location>
    </subcellularLocation>
    <subcellularLocation>
        <location evidence="2">Secreted</location>
    </subcellularLocation>
</comment>
<evidence type="ECO:0000259" key="10">
    <source>
        <dbReference type="Pfam" id="PF22638"/>
    </source>
</evidence>
<sequence>MTMSTAFQNALGGLAAASRGAAVVSDNVANALTPGFARRSLELTTASDTGSGVRIVGIARHTDPVLTGNRRNADATLANAQAISEFHSGLEMLIGAPDGPDTIPGRLTSFENSLIMAAGRPESATRLDQAVADAKDPVNAIRAASDGVQKMRADADRTIGQQVERLNQTLKDIETFNARIQAIGNSGGDTSSLLDQRQNLIDTVNELIPVNVVARENDRVSLYSDGGLILLEGRAADFSFATSNQIMPHMTGANGLLSQLEFNGKPIRTTGGDSGIRGGGLAAQFSIRDELAIEAQSDLDALARDLIERFETAGLDPTSGPPSPGLFTDSGSRFDPTTEQGIAGRLTVNALVDPDAGGSSWKLRSGLGAALPGDPGDARQLQAFSEALSAARPLPTSRFGTGVLSAADVGAALMSKTGSRANSAAERLAFATATRSEMARIESEQGVDTDSELQRLMQIEQTFAANARIIQVVSDLMDDLLRI</sequence>
<dbReference type="AlphaFoldDB" id="A0A0X3TQE3"/>
<dbReference type="InterPro" id="IPR053927">
    <property type="entry name" value="FlgK_helical"/>
</dbReference>
<dbReference type="GO" id="GO:0044780">
    <property type="term" value="P:bacterial-type flagellum assembly"/>
    <property type="evidence" value="ECO:0007669"/>
    <property type="project" value="InterPro"/>
</dbReference>
<evidence type="ECO:0000256" key="2">
    <source>
        <dbReference type="ARBA" id="ARBA00004613"/>
    </source>
</evidence>
<comment type="similarity">
    <text evidence="3">Belongs to the flagella basal body rod proteins family.</text>
</comment>
<evidence type="ECO:0000256" key="1">
    <source>
        <dbReference type="ARBA" id="ARBA00004117"/>
    </source>
</evidence>
<dbReference type="Pfam" id="PF06429">
    <property type="entry name" value="Flg_bbr_C"/>
    <property type="match status" value="1"/>
</dbReference>
<evidence type="ECO:0000256" key="6">
    <source>
        <dbReference type="ARBA" id="ARBA00023143"/>
    </source>
</evidence>
<evidence type="ECO:0000256" key="5">
    <source>
        <dbReference type="ARBA" id="ARBA00022525"/>
    </source>
</evidence>
<dbReference type="Pfam" id="PF22638">
    <property type="entry name" value="FlgK_D1"/>
    <property type="match status" value="1"/>
</dbReference>
<protein>
    <recommendedName>
        <fullName evidence="4">Flagellar hook-associated protein 1</fullName>
    </recommendedName>
</protein>
<evidence type="ECO:0000256" key="7">
    <source>
        <dbReference type="SAM" id="MobiDB-lite"/>
    </source>
</evidence>
<evidence type="ECO:0000256" key="3">
    <source>
        <dbReference type="ARBA" id="ARBA00009677"/>
    </source>
</evidence>
<dbReference type="GO" id="GO:0009425">
    <property type="term" value="C:bacterial-type flagellum basal body"/>
    <property type="evidence" value="ECO:0007669"/>
    <property type="project" value="UniProtKB-SubCell"/>
</dbReference>
<dbReference type="EMBL" id="LQBQ01000023">
    <property type="protein sequence ID" value="KUJ77975.1"/>
    <property type="molecule type" value="Genomic_DNA"/>
</dbReference>
<dbReference type="OrthoDB" id="7181295at2"/>